<dbReference type="SFLD" id="SFLDG00358">
    <property type="entry name" value="Main_(cytGST)"/>
    <property type="match status" value="1"/>
</dbReference>
<dbReference type="NCBIfam" id="TIGR01262">
    <property type="entry name" value="maiA"/>
    <property type="match status" value="1"/>
</dbReference>
<dbReference type="InterPro" id="IPR004045">
    <property type="entry name" value="Glutathione_S-Trfase_N"/>
</dbReference>
<dbReference type="GO" id="GO:0016034">
    <property type="term" value="F:maleylacetoacetate isomerase activity"/>
    <property type="evidence" value="ECO:0007669"/>
    <property type="project" value="UniProtKB-EC"/>
</dbReference>
<evidence type="ECO:0000259" key="2">
    <source>
        <dbReference type="PROSITE" id="PS50404"/>
    </source>
</evidence>
<gene>
    <name evidence="4" type="ordered locus">Hbal_2662</name>
</gene>
<dbReference type="InterPro" id="IPR040079">
    <property type="entry name" value="Glutathione_S-Trfase"/>
</dbReference>
<dbReference type="Gene3D" id="3.40.30.10">
    <property type="entry name" value="Glutaredoxin"/>
    <property type="match status" value="1"/>
</dbReference>
<dbReference type="AlphaFoldDB" id="C6XPS1"/>
<feature type="domain" description="GST C-terminal" evidence="3">
    <location>
        <begin position="85"/>
        <end position="213"/>
    </location>
</feature>
<dbReference type="EC" id="5.2.1.2" evidence="4"/>
<dbReference type="GO" id="GO:0006749">
    <property type="term" value="P:glutathione metabolic process"/>
    <property type="evidence" value="ECO:0007669"/>
    <property type="project" value="TreeGrafter"/>
</dbReference>
<sequence length="214" mass="24489">MRLYSYYRSSTSYRVRIALNLKGVNYDYAAVDLKCGENKSDDFAAVNPHKTLPVLEAGDVLLVQSPAILDWLEINYPEPSFIPADKAKAQIARELYYAIVSETHAPNNLPVLQYLKSEFGADQRQIEKWIQTWNHRTLEAIERRLSVIGWENDILPFGVPTLFEIALIPLIYNANRWNTDLSNFPIIQRVDAHCCALPSFKKARPEIQPDAPKE</sequence>
<dbReference type="Pfam" id="PF13417">
    <property type="entry name" value="GST_N_3"/>
    <property type="match status" value="1"/>
</dbReference>
<dbReference type="KEGG" id="hba:Hbal_2662"/>
<organism evidence="4 5">
    <name type="scientific">Hirschia baltica (strain ATCC 49814 / DSM 5838 / IFAM 1418)</name>
    <dbReference type="NCBI Taxonomy" id="582402"/>
    <lineage>
        <taxon>Bacteria</taxon>
        <taxon>Pseudomonadati</taxon>
        <taxon>Pseudomonadota</taxon>
        <taxon>Alphaproteobacteria</taxon>
        <taxon>Hyphomonadales</taxon>
        <taxon>Hyphomonadaceae</taxon>
        <taxon>Hirschia</taxon>
    </lineage>
</organism>
<dbReference type="GO" id="GO:0004364">
    <property type="term" value="F:glutathione transferase activity"/>
    <property type="evidence" value="ECO:0007669"/>
    <property type="project" value="TreeGrafter"/>
</dbReference>
<accession>C6XPS1</accession>
<dbReference type="STRING" id="582402.Hbal_2662"/>
<dbReference type="Proteomes" id="UP000002745">
    <property type="component" value="Chromosome"/>
</dbReference>
<dbReference type="RefSeq" id="WP_015828486.1">
    <property type="nucleotide sequence ID" value="NC_012982.1"/>
</dbReference>
<dbReference type="InterPro" id="IPR036282">
    <property type="entry name" value="Glutathione-S-Trfase_C_sf"/>
</dbReference>
<keyword evidence="5" id="KW-1185">Reference proteome</keyword>
<dbReference type="SUPFAM" id="SSF47616">
    <property type="entry name" value="GST C-terminal domain-like"/>
    <property type="match status" value="1"/>
</dbReference>
<dbReference type="InterPro" id="IPR005955">
    <property type="entry name" value="GST_Zeta"/>
</dbReference>
<dbReference type="GO" id="GO:0005737">
    <property type="term" value="C:cytoplasm"/>
    <property type="evidence" value="ECO:0007669"/>
    <property type="project" value="InterPro"/>
</dbReference>
<evidence type="ECO:0000256" key="1">
    <source>
        <dbReference type="ARBA" id="ARBA00010007"/>
    </source>
</evidence>
<dbReference type="EMBL" id="CP001678">
    <property type="protein sequence ID" value="ACT60336.1"/>
    <property type="molecule type" value="Genomic_DNA"/>
</dbReference>
<evidence type="ECO:0000313" key="5">
    <source>
        <dbReference type="Proteomes" id="UP000002745"/>
    </source>
</evidence>
<dbReference type="InterPro" id="IPR010987">
    <property type="entry name" value="Glutathione-S-Trfase_C-like"/>
</dbReference>
<proteinExistence type="inferred from homology"/>
<feature type="domain" description="GST N-terminal" evidence="2">
    <location>
        <begin position="1"/>
        <end position="80"/>
    </location>
</feature>
<keyword evidence="4" id="KW-0413">Isomerase</keyword>
<protein>
    <submittedName>
        <fullName evidence="4">Maleylacetoacetate isomerase</fullName>
        <ecNumber evidence="4">5.2.1.2</ecNumber>
    </submittedName>
</protein>
<dbReference type="SUPFAM" id="SSF52833">
    <property type="entry name" value="Thioredoxin-like"/>
    <property type="match status" value="1"/>
</dbReference>
<dbReference type="InterPro" id="IPR036249">
    <property type="entry name" value="Thioredoxin-like_sf"/>
</dbReference>
<dbReference type="PROSITE" id="PS50404">
    <property type="entry name" value="GST_NTER"/>
    <property type="match status" value="1"/>
</dbReference>
<dbReference type="PROSITE" id="PS50405">
    <property type="entry name" value="GST_CTER"/>
    <property type="match status" value="1"/>
</dbReference>
<evidence type="ECO:0000313" key="4">
    <source>
        <dbReference type="EMBL" id="ACT60336.1"/>
    </source>
</evidence>
<dbReference type="OrthoDB" id="509852at2"/>
<dbReference type="GO" id="GO:0006559">
    <property type="term" value="P:L-phenylalanine catabolic process"/>
    <property type="evidence" value="ECO:0007669"/>
    <property type="project" value="TreeGrafter"/>
</dbReference>
<dbReference type="Gene3D" id="1.20.1050.10">
    <property type="match status" value="1"/>
</dbReference>
<comment type="similarity">
    <text evidence="1">Belongs to the GST superfamily. Zeta family.</text>
</comment>
<dbReference type="eggNOG" id="COG0625">
    <property type="taxonomic scope" value="Bacteria"/>
</dbReference>
<evidence type="ECO:0000259" key="3">
    <source>
        <dbReference type="PROSITE" id="PS50405"/>
    </source>
</evidence>
<name>C6XPS1_HIRBI</name>
<dbReference type="SFLD" id="SFLDS00019">
    <property type="entry name" value="Glutathione_Transferase_(cytos"/>
    <property type="match status" value="1"/>
</dbReference>
<dbReference type="PANTHER" id="PTHR42673">
    <property type="entry name" value="MALEYLACETOACETATE ISOMERASE"/>
    <property type="match status" value="1"/>
</dbReference>
<dbReference type="PANTHER" id="PTHR42673:SF4">
    <property type="entry name" value="MALEYLACETOACETATE ISOMERASE"/>
    <property type="match status" value="1"/>
</dbReference>
<dbReference type="HOGENOM" id="CLU_011226_20_1_5"/>
<reference evidence="5" key="1">
    <citation type="journal article" date="2011" name="J. Bacteriol.">
        <title>Genome sequences of eight morphologically diverse alphaproteobacteria.</title>
        <authorList>
            <consortium name="US DOE Joint Genome Institute"/>
            <person name="Brown P.J."/>
            <person name="Kysela D.T."/>
            <person name="Buechlein A."/>
            <person name="Hemmerich C."/>
            <person name="Brun Y.V."/>
        </authorList>
    </citation>
    <scope>NUCLEOTIDE SEQUENCE [LARGE SCALE GENOMIC DNA]</scope>
    <source>
        <strain evidence="5">ATCC 49814 / DSM 5838 / IFAM 1418</strain>
    </source>
</reference>